<protein>
    <submittedName>
        <fullName evidence="4">LuxR family transcriptional regulator</fullName>
    </submittedName>
</protein>
<organism evidence="4 5">
    <name type="scientific">Arthrobacter crystallopoietes BAB-32</name>
    <dbReference type="NCBI Taxonomy" id="1246476"/>
    <lineage>
        <taxon>Bacteria</taxon>
        <taxon>Bacillati</taxon>
        <taxon>Actinomycetota</taxon>
        <taxon>Actinomycetes</taxon>
        <taxon>Micrococcales</taxon>
        <taxon>Micrococcaceae</taxon>
        <taxon>Crystallibacter</taxon>
    </lineage>
</organism>
<keyword evidence="2" id="KW-0067">ATP-binding</keyword>
<reference evidence="4" key="1">
    <citation type="journal article" date="2013" name="Genome Announc.">
        <title>Draft Genome Sequence of Arthrobacter crystallopoietes Strain BAB-32, Revealing Genes for Bioremediation.</title>
        <authorList>
            <person name="Joshi M.N."/>
            <person name="Pandit A.S."/>
            <person name="Sharma A."/>
            <person name="Pandya R.V."/>
            <person name="Desai S.M."/>
            <person name="Saxena A.K."/>
            <person name="Bagatharia S.B."/>
        </authorList>
    </citation>
    <scope>NUCLEOTIDE SEQUENCE [LARGE SCALE GENOMIC DNA]</scope>
    <source>
        <strain evidence="4">BAB-32</strain>
    </source>
</reference>
<evidence type="ECO:0000313" key="5">
    <source>
        <dbReference type="Proteomes" id="UP000010729"/>
    </source>
</evidence>
<dbReference type="InterPro" id="IPR041664">
    <property type="entry name" value="AAA_16"/>
</dbReference>
<feature type="non-terminal residue" evidence="4">
    <location>
        <position position="315"/>
    </location>
</feature>
<dbReference type="InterPro" id="IPR003593">
    <property type="entry name" value="AAA+_ATPase"/>
</dbReference>
<keyword evidence="1" id="KW-0547">Nucleotide-binding</keyword>
<dbReference type="SUPFAM" id="SSF52540">
    <property type="entry name" value="P-loop containing nucleoside triphosphate hydrolases"/>
    <property type="match status" value="1"/>
</dbReference>
<evidence type="ECO:0000259" key="3">
    <source>
        <dbReference type="SMART" id="SM00382"/>
    </source>
</evidence>
<proteinExistence type="predicted"/>
<dbReference type="Gene3D" id="3.40.50.300">
    <property type="entry name" value="P-loop containing nucleotide triphosphate hydrolases"/>
    <property type="match status" value="1"/>
</dbReference>
<dbReference type="Pfam" id="PF13191">
    <property type="entry name" value="AAA_16"/>
    <property type="match status" value="1"/>
</dbReference>
<dbReference type="PANTHER" id="PTHR16305:SF28">
    <property type="entry name" value="GUANYLATE CYCLASE DOMAIN-CONTAINING PROTEIN"/>
    <property type="match status" value="1"/>
</dbReference>
<comment type="caution">
    <text evidence="4">The sequence shown here is derived from an EMBL/GenBank/DDBJ whole genome shotgun (WGS) entry which is preliminary data.</text>
</comment>
<dbReference type="PANTHER" id="PTHR16305">
    <property type="entry name" value="TESTICULAR SOLUBLE ADENYLYL CYCLASE"/>
    <property type="match status" value="1"/>
</dbReference>
<keyword evidence="5" id="KW-1185">Reference proteome</keyword>
<dbReference type="EMBL" id="ANPE02000328">
    <property type="protein sequence ID" value="EMY32185.1"/>
    <property type="molecule type" value="Genomic_DNA"/>
</dbReference>
<evidence type="ECO:0000256" key="2">
    <source>
        <dbReference type="ARBA" id="ARBA00022840"/>
    </source>
</evidence>
<name>N1USZ6_9MICC</name>
<feature type="domain" description="AAA+ ATPase" evidence="3">
    <location>
        <begin position="16"/>
        <end position="215"/>
    </location>
</feature>
<dbReference type="GO" id="GO:0005737">
    <property type="term" value="C:cytoplasm"/>
    <property type="evidence" value="ECO:0007669"/>
    <property type="project" value="TreeGrafter"/>
</dbReference>
<dbReference type="AlphaFoldDB" id="N1USZ6"/>
<evidence type="ECO:0000256" key="1">
    <source>
        <dbReference type="ARBA" id="ARBA00022741"/>
    </source>
</evidence>
<dbReference type="GO" id="GO:0004016">
    <property type="term" value="F:adenylate cyclase activity"/>
    <property type="evidence" value="ECO:0007669"/>
    <property type="project" value="TreeGrafter"/>
</dbReference>
<sequence length="315" mass="32878">MGRDAEVRAVVDAVCTGSGALVVAEQGLGKTALARTVLAELGSTVVPLRIHASPTLSQVPFAALAPYLGSLQEDQTDSVLAAMRSVLAHINGLAPGRIPVLLVIDDAHDLDEASALLAAQLAASGTVKLLALSRPAPAVPQELTSLAADGLLVRRLLPPLDEQAVQGLSRLALGGRILPSLGSAFAAASGGNPAFLLALLAQERRQGILIERNGVWLRTGEPGRPDGRLSDLVKGHFRRCTPEQREVLETVALADPVPLGLLLETAAGEQVDALVEARLITVDDGAERLVRVAHPLYGQVLRAAVPAGRSLRLHQ</sequence>
<evidence type="ECO:0000313" key="4">
    <source>
        <dbReference type="EMBL" id="EMY32185.1"/>
    </source>
</evidence>
<dbReference type="InterPro" id="IPR027417">
    <property type="entry name" value="P-loop_NTPase"/>
</dbReference>
<gene>
    <name evidence="4" type="ORF">D477_021453</name>
</gene>
<dbReference type="GO" id="GO:0005524">
    <property type="term" value="F:ATP binding"/>
    <property type="evidence" value="ECO:0007669"/>
    <property type="project" value="UniProtKB-KW"/>
</dbReference>
<dbReference type="SMART" id="SM00382">
    <property type="entry name" value="AAA"/>
    <property type="match status" value="1"/>
</dbReference>
<accession>N1USZ6</accession>
<dbReference type="Proteomes" id="UP000010729">
    <property type="component" value="Unassembled WGS sequence"/>
</dbReference>